<keyword evidence="2" id="KW-1185">Reference proteome</keyword>
<accession>A0ABQ4XPG4</accession>
<proteinExistence type="predicted"/>
<comment type="caution">
    <text evidence="1">The sequence shown here is derived from an EMBL/GenBank/DDBJ whole genome shotgun (WGS) entry which is preliminary data.</text>
</comment>
<sequence length="124" mass="14750">MSEFRDSSYHENTRRRILTPKEEASYPWEQHRSSDIDICRAFIKLCIVEDPIWEKISCELEEPIHSAHVDECECCQVQHMTKKSMYALRKEMREIHTLIKNNLKVLTAVVEDIARVFLQDINEE</sequence>
<organism evidence="1 2">
    <name type="scientific">Tanacetum coccineum</name>
    <dbReference type="NCBI Taxonomy" id="301880"/>
    <lineage>
        <taxon>Eukaryota</taxon>
        <taxon>Viridiplantae</taxon>
        <taxon>Streptophyta</taxon>
        <taxon>Embryophyta</taxon>
        <taxon>Tracheophyta</taxon>
        <taxon>Spermatophyta</taxon>
        <taxon>Magnoliopsida</taxon>
        <taxon>eudicotyledons</taxon>
        <taxon>Gunneridae</taxon>
        <taxon>Pentapetalae</taxon>
        <taxon>asterids</taxon>
        <taxon>campanulids</taxon>
        <taxon>Asterales</taxon>
        <taxon>Asteraceae</taxon>
        <taxon>Asteroideae</taxon>
        <taxon>Anthemideae</taxon>
        <taxon>Anthemidinae</taxon>
        <taxon>Tanacetum</taxon>
    </lineage>
</organism>
<name>A0ABQ4XPG4_9ASTR</name>
<dbReference type="EMBL" id="BQNB010009684">
    <property type="protein sequence ID" value="GJS66952.1"/>
    <property type="molecule type" value="Genomic_DNA"/>
</dbReference>
<reference evidence="1" key="1">
    <citation type="journal article" date="2022" name="Int. J. Mol. Sci.">
        <title>Draft Genome of Tanacetum Coccineum: Genomic Comparison of Closely Related Tanacetum-Family Plants.</title>
        <authorList>
            <person name="Yamashiro T."/>
            <person name="Shiraishi A."/>
            <person name="Nakayama K."/>
            <person name="Satake H."/>
        </authorList>
    </citation>
    <scope>NUCLEOTIDE SEQUENCE</scope>
</reference>
<protein>
    <submittedName>
        <fullName evidence="1">Uncharacterized protein</fullName>
    </submittedName>
</protein>
<reference evidence="1" key="2">
    <citation type="submission" date="2022-01" db="EMBL/GenBank/DDBJ databases">
        <authorList>
            <person name="Yamashiro T."/>
            <person name="Shiraishi A."/>
            <person name="Satake H."/>
            <person name="Nakayama K."/>
        </authorList>
    </citation>
    <scope>NUCLEOTIDE SEQUENCE</scope>
</reference>
<dbReference type="Proteomes" id="UP001151760">
    <property type="component" value="Unassembled WGS sequence"/>
</dbReference>
<evidence type="ECO:0000313" key="2">
    <source>
        <dbReference type="Proteomes" id="UP001151760"/>
    </source>
</evidence>
<evidence type="ECO:0000313" key="1">
    <source>
        <dbReference type="EMBL" id="GJS66952.1"/>
    </source>
</evidence>
<gene>
    <name evidence="1" type="ORF">Tco_0681516</name>
</gene>